<comment type="caution">
    <text evidence="1">The sequence shown here is derived from an EMBL/GenBank/DDBJ whole genome shotgun (WGS) entry which is preliminary data.</text>
</comment>
<sequence>MCLAVEFNPKRFDDPGAVLKFAADISDKIEALLKPNLAVKPVIYNTIIAGRNPEMAQLWGRELSERAKSDSKHNGW</sequence>
<organism evidence="1 2">
    <name type="scientific">Corynebacterium aquatimens</name>
    <dbReference type="NCBI Taxonomy" id="1190508"/>
    <lineage>
        <taxon>Bacteria</taxon>
        <taxon>Bacillati</taxon>
        <taxon>Actinomycetota</taxon>
        <taxon>Actinomycetes</taxon>
        <taxon>Mycobacteriales</taxon>
        <taxon>Corynebacteriaceae</taxon>
        <taxon>Corynebacterium</taxon>
    </lineage>
</organism>
<accession>A0A931E296</accession>
<evidence type="ECO:0000313" key="2">
    <source>
        <dbReference type="Proteomes" id="UP000658613"/>
    </source>
</evidence>
<dbReference type="Proteomes" id="UP000658613">
    <property type="component" value="Unassembled WGS sequence"/>
</dbReference>
<keyword evidence="2" id="KW-1185">Reference proteome</keyword>
<protein>
    <submittedName>
        <fullName evidence="1">Uncharacterized protein</fullName>
    </submittedName>
</protein>
<evidence type="ECO:0000313" key="1">
    <source>
        <dbReference type="EMBL" id="MBG6122933.1"/>
    </source>
</evidence>
<gene>
    <name evidence="1" type="ORF">IW254_001902</name>
</gene>
<proteinExistence type="predicted"/>
<reference evidence="1" key="1">
    <citation type="submission" date="2020-11" db="EMBL/GenBank/DDBJ databases">
        <title>Sequencing the genomes of 1000 actinobacteria strains.</title>
        <authorList>
            <person name="Klenk H.-P."/>
        </authorList>
    </citation>
    <scope>NUCLEOTIDE SEQUENCE</scope>
    <source>
        <strain evidence="1">DSM 45632</strain>
    </source>
</reference>
<dbReference type="AlphaFoldDB" id="A0A931E296"/>
<dbReference type="EMBL" id="JADOUE010000001">
    <property type="protein sequence ID" value="MBG6122933.1"/>
    <property type="molecule type" value="Genomic_DNA"/>
</dbReference>
<name>A0A931E296_9CORY</name>